<gene>
    <name evidence="2" type="ORF">ACFSQJ_17905</name>
</gene>
<keyword evidence="3" id="KW-1185">Reference proteome</keyword>
<name>A0ABW5N127_9FLAO</name>
<sequence length="278" mass="32269">MLFFFGTRASKIKERKLKRTTCPYCQTQDSFVVSTFSKYFHFFWIPIIPLFKTNIAECTHCKKSYDKVHFTQEMQRSLDNENRLNPAKRPLWQGCGCLVLVAFFAVMMTISLYGVYMRSKNPEKYKIEVDPRLEFLNADIDKLSSFVQAKDTVTLALKQCVDDDIVGGISTEDIAYFTKQSGDKLLILLEVRDIKKINTKYRKELIAVIEDCMRYTNPKDSITQYFIGIEGKWNTVLIKTPFDEDLGGRFADKQLLLPFYGEKPIVKDDKEMDSVLVE</sequence>
<keyword evidence="1" id="KW-0472">Membrane</keyword>
<keyword evidence="1" id="KW-1133">Transmembrane helix</keyword>
<dbReference type="EMBL" id="JBHULB010000082">
    <property type="protein sequence ID" value="MFD2588806.1"/>
    <property type="molecule type" value="Genomic_DNA"/>
</dbReference>
<evidence type="ECO:0008006" key="4">
    <source>
        <dbReference type="Google" id="ProtNLM"/>
    </source>
</evidence>
<evidence type="ECO:0000313" key="3">
    <source>
        <dbReference type="Proteomes" id="UP001597526"/>
    </source>
</evidence>
<evidence type="ECO:0000256" key="1">
    <source>
        <dbReference type="SAM" id="Phobius"/>
    </source>
</evidence>
<dbReference type="Proteomes" id="UP001597526">
    <property type="component" value="Unassembled WGS sequence"/>
</dbReference>
<organism evidence="2 3">
    <name type="scientific">Croceitalea marina</name>
    <dbReference type="NCBI Taxonomy" id="1775166"/>
    <lineage>
        <taxon>Bacteria</taxon>
        <taxon>Pseudomonadati</taxon>
        <taxon>Bacteroidota</taxon>
        <taxon>Flavobacteriia</taxon>
        <taxon>Flavobacteriales</taxon>
        <taxon>Flavobacteriaceae</taxon>
        <taxon>Croceitalea</taxon>
    </lineage>
</organism>
<reference evidence="3" key="1">
    <citation type="journal article" date="2019" name="Int. J. Syst. Evol. Microbiol.">
        <title>The Global Catalogue of Microorganisms (GCM) 10K type strain sequencing project: providing services to taxonomists for standard genome sequencing and annotation.</title>
        <authorList>
            <consortium name="The Broad Institute Genomics Platform"/>
            <consortium name="The Broad Institute Genome Sequencing Center for Infectious Disease"/>
            <person name="Wu L."/>
            <person name="Ma J."/>
        </authorList>
    </citation>
    <scope>NUCLEOTIDE SEQUENCE [LARGE SCALE GENOMIC DNA]</scope>
    <source>
        <strain evidence="3">KCTC 52368</strain>
    </source>
</reference>
<comment type="caution">
    <text evidence="2">The sequence shown here is derived from an EMBL/GenBank/DDBJ whole genome shotgun (WGS) entry which is preliminary data.</text>
</comment>
<accession>A0ABW5N127</accession>
<protein>
    <recommendedName>
        <fullName evidence="4">Zinc-ribbon 15 domain-containing protein</fullName>
    </recommendedName>
</protein>
<feature type="transmembrane region" description="Helical" evidence="1">
    <location>
        <begin position="91"/>
        <end position="116"/>
    </location>
</feature>
<dbReference type="RefSeq" id="WP_377768271.1">
    <property type="nucleotide sequence ID" value="NZ_JBHULB010000082.1"/>
</dbReference>
<keyword evidence="1" id="KW-0812">Transmembrane</keyword>
<evidence type="ECO:0000313" key="2">
    <source>
        <dbReference type="EMBL" id="MFD2588806.1"/>
    </source>
</evidence>
<proteinExistence type="predicted"/>